<dbReference type="EMBL" id="LXQA010136791">
    <property type="protein sequence ID" value="MCI23580.1"/>
    <property type="molecule type" value="Genomic_DNA"/>
</dbReference>
<dbReference type="AlphaFoldDB" id="A0A392QIN4"/>
<feature type="non-terminal residue" evidence="1">
    <location>
        <position position="56"/>
    </location>
</feature>
<reference evidence="1 2" key="1">
    <citation type="journal article" date="2018" name="Front. Plant Sci.">
        <title>Red Clover (Trifolium pratense) and Zigzag Clover (T. medium) - A Picture of Genomic Similarities and Differences.</title>
        <authorList>
            <person name="Dluhosova J."/>
            <person name="Istvanek J."/>
            <person name="Nedelnik J."/>
            <person name="Repkova J."/>
        </authorList>
    </citation>
    <scope>NUCLEOTIDE SEQUENCE [LARGE SCALE GENOMIC DNA]</scope>
    <source>
        <strain evidence="2">cv. 10/8</strain>
        <tissue evidence="1">Leaf</tissue>
    </source>
</reference>
<sequence length="56" mass="6697">MSSDEIPPENKEKIIEECNKAEKWLRDKRQHQDALPKCADPVFWSRDIDSRTRELN</sequence>
<keyword evidence="2" id="KW-1185">Reference proteome</keyword>
<dbReference type="Proteomes" id="UP000265520">
    <property type="component" value="Unassembled WGS sequence"/>
</dbReference>
<comment type="caution">
    <text evidence="1">The sequence shown here is derived from an EMBL/GenBank/DDBJ whole genome shotgun (WGS) entry which is preliminary data.</text>
</comment>
<keyword evidence="1" id="KW-0346">Stress response</keyword>
<name>A0A392QIN4_9FABA</name>
<evidence type="ECO:0000313" key="2">
    <source>
        <dbReference type="Proteomes" id="UP000265520"/>
    </source>
</evidence>
<accession>A0A392QIN4</accession>
<proteinExistence type="predicted"/>
<protein>
    <submittedName>
        <fullName evidence="1">Heat shock 70 kDa protein 16-like</fullName>
    </submittedName>
</protein>
<evidence type="ECO:0000313" key="1">
    <source>
        <dbReference type="EMBL" id="MCI23580.1"/>
    </source>
</evidence>
<organism evidence="1 2">
    <name type="scientific">Trifolium medium</name>
    <dbReference type="NCBI Taxonomy" id="97028"/>
    <lineage>
        <taxon>Eukaryota</taxon>
        <taxon>Viridiplantae</taxon>
        <taxon>Streptophyta</taxon>
        <taxon>Embryophyta</taxon>
        <taxon>Tracheophyta</taxon>
        <taxon>Spermatophyta</taxon>
        <taxon>Magnoliopsida</taxon>
        <taxon>eudicotyledons</taxon>
        <taxon>Gunneridae</taxon>
        <taxon>Pentapetalae</taxon>
        <taxon>rosids</taxon>
        <taxon>fabids</taxon>
        <taxon>Fabales</taxon>
        <taxon>Fabaceae</taxon>
        <taxon>Papilionoideae</taxon>
        <taxon>50 kb inversion clade</taxon>
        <taxon>NPAAA clade</taxon>
        <taxon>Hologalegina</taxon>
        <taxon>IRL clade</taxon>
        <taxon>Trifolieae</taxon>
        <taxon>Trifolium</taxon>
    </lineage>
</organism>